<reference evidence="1" key="1">
    <citation type="submission" date="2008-06" db="EMBL/GenBank/DDBJ databases">
        <title>A novel thermophilic bacteriophage bv1 isolated from a hot spring.</title>
        <authorList>
            <person name="Liu B."/>
            <person name="Zhang X."/>
        </authorList>
    </citation>
    <scope>NUCLEOTIDE SEQUENCE [LARGE SCALE GENOMIC DNA]</scope>
</reference>
<dbReference type="KEGG" id="vg:5469558"/>
<dbReference type="RefSeq" id="YP_001425593.1">
    <property type="nucleotide sequence ID" value="NC_009737.2"/>
</dbReference>
<sequence length="75" mass="8425">MLVRFSLLYKSGYEDVIEQVCLPSEVGNIIQTIRGSFYEDSPGYISFGDENLKGYIINVQEVARVKMEILEGGDS</sequence>
<keyword evidence="2" id="KW-1185">Reference proteome</keyword>
<name>A6XMI6_9CAUD</name>
<protein>
    <submittedName>
        <fullName evidence="1">Uncharacterized protein</fullName>
    </submittedName>
</protein>
<dbReference type="Proteomes" id="UP000002299">
    <property type="component" value="Segment"/>
</dbReference>
<evidence type="ECO:0000313" key="2">
    <source>
        <dbReference type="Proteomes" id="UP000002299"/>
    </source>
</evidence>
<dbReference type="EMBL" id="DQ840344">
    <property type="protein sequence ID" value="ABJ09609.1"/>
    <property type="molecule type" value="Genomic_DNA"/>
</dbReference>
<dbReference type="GeneID" id="5469558"/>
<evidence type="ECO:0000313" key="1">
    <source>
        <dbReference type="EMBL" id="ABJ09609.1"/>
    </source>
</evidence>
<organism evidence="1 2">
    <name type="scientific">Bacillus phage 1</name>
    <dbReference type="NCBI Taxonomy" id="2785079"/>
    <lineage>
        <taxon>Viruses</taxon>
        <taxon>Duplodnaviria</taxon>
        <taxon>Heunggongvirae</taxon>
        <taxon>Uroviricota</taxon>
        <taxon>Caudoviricetes</taxon>
        <taxon>Svunavirus</taxon>
        <taxon>Svunavirus sv1</taxon>
    </lineage>
</organism>
<proteinExistence type="predicted"/>
<accession>A6XMI6</accession>